<evidence type="ECO:0000256" key="1">
    <source>
        <dbReference type="SAM" id="Coils"/>
    </source>
</evidence>
<dbReference type="InterPro" id="IPR040321">
    <property type="entry name" value="SCD2-like"/>
</dbReference>
<feature type="region of interest" description="Disordered" evidence="2">
    <location>
        <begin position="324"/>
        <end position="357"/>
    </location>
</feature>
<sequence>MDRMRPEYTRQRSSGGTPGPPGSPMASPLTRHVRSGSTNIGHSRKAQTKAAAQRLAAVMSHQNDDDDDGDELASDHNVVGTGSIRLGGGRAVRPSSPMTKSTAQRPVPQLTVQKLSDEVCDEDDLLVSGKASIGLGGRAVRPPSPMAKNIAHRCLPQEMSQQPSYEDRDEDDLLVSGTAGIGLVSARAGRPRSPMSKNPVQKCMAQVMTQQSANEYTDRDDILVSGKPSIGLAGGRSMRSRSTMTKTAQSHVQHVMPEPTGNEHNDGNDHSHDNSSLSGVTSIGHASGRTRLPSPVSVRTSQEQPPSTHSMSSALLSLSINSVQQPSLEHSTSADQNSNSVEQPLSARSTSYGQQYHPNLKVKTVPMVPASMAISLKPASSVNPSETRNDYQRDKRMSVDFGSVSCLKERGSQNSMSALQDELDMLQEENESLLEKLRLAEDRCEEAETRARQLERQVATLGEGVTLDARLLSRKEAALQQREAALRVAAQSSCGNPKEVAVLRTEAEMATDEAASALEQLHEVECEIKSLWHLNHKMILTQEEMEEVVLKRCWLAHYWSLCLQHGVHADIAGARFEYWSSLAPLPDEIVLDAGQKAKEDNLSSNNELSAEGNVESMLVVEKGLRELASLKVEDAVAFAMAQSRHSNPPKFDEVKLPIEGQFEAFELSQEESEDVRFKQV</sequence>
<organism evidence="3 4">
    <name type="scientific">Rubroshorea leprosula</name>
    <dbReference type="NCBI Taxonomy" id="152421"/>
    <lineage>
        <taxon>Eukaryota</taxon>
        <taxon>Viridiplantae</taxon>
        <taxon>Streptophyta</taxon>
        <taxon>Embryophyta</taxon>
        <taxon>Tracheophyta</taxon>
        <taxon>Spermatophyta</taxon>
        <taxon>Magnoliopsida</taxon>
        <taxon>eudicotyledons</taxon>
        <taxon>Gunneridae</taxon>
        <taxon>Pentapetalae</taxon>
        <taxon>rosids</taxon>
        <taxon>malvids</taxon>
        <taxon>Malvales</taxon>
        <taxon>Dipterocarpaceae</taxon>
        <taxon>Rubroshorea</taxon>
    </lineage>
</organism>
<dbReference type="AlphaFoldDB" id="A0AAV5IUK2"/>
<dbReference type="GO" id="GO:0000911">
    <property type="term" value="P:cytokinesis by cell plate formation"/>
    <property type="evidence" value="ECO:0007669"/>
    <property type="project" value="InterPro"/>
</dbReference>
<evidence type="ECO:0000256" key="2">
    <source>
        <dbReference type="SAM" id="MobiDB-lite"/>
    </source>
</evidence>
<protein>
    <recommendedName>
        <fullName evidence="5">Coiled-coil domain-containing protein SCD2</fullName>
    </recommendedName>
</protein>
<dbReference type="PANTHER" id="PTHR31762:SF10">
    <property type="entry name" value="FAS-BINDING FACTOR-LIKE PROTEIN"/>
    <property type="match status" value="1"/>
</dbReference>
<feature type="compositionally biased region" description="Basic and acidic residues" evidence="2">
    <location>
        <begin position="261"/>
        <end position="273"/>
    </location>
</feature>
<feature type="coiled-coil region" evidence="1">
    <location>
        <begin position="409"/>
        <end position="464"/>
    </location>
</feature>
<dbReference type="Proteomes" id="UP001054252">
    <property type="component" value="Unassembled WGS sequence"/>
</dbReference>
<keyword evidence="4" id="KW-1185">Reference proteome</keyword>
<evidence type="ECO:0008006" key="5">
    <source>
        <dbReference type="Google" id="ProtNLM"/>
    </source>
</evidence>
<name>A0AAV5IUK2_9ROSI</name>
<evidence type="ECO:0000313" key="3">
    <source>
        <dbReference type="EMBL" id="GKV05522.1"/>
    </source>
</evidence>
<evidence type="ECO:0000313" key="4">
    <source>
        <dbReference type="Proteomes" id="UP001054252"/>
    </source>
</evidence>
<feature type="compositionally biased region" description="Basic and acidic residues" evidence="2">
    <location>
        <begin position="1"/>
        <end position="10"/>
    </location>
</feature>
<dbReference type="PANTHER" id="PTHR31762">
    <property type="entry name" value="FAS-BINDING FACTOR-LIKE PROTEIN"/>
    <property type="match status" value="1"/>
</dbReference>
<reference evidence="3 4" key="1">
    <citation type="journal article" date="2021" name="Commun. Biol.">
        <title>The genome of Shorea leprosula (Dipterocarpaceae) highlights the ecological relevance of drought in aseasonal tropical rainforests.</title>
        <authorList>
            <person name="Ng K.K.S."/>
            <person name="Kobayashi M.J."/>
            <person name="Fawcett J.A."/>
            <person name="Hatakeyama M."/>
            <person name="Paape T."/>
            <person name="Ng C.H."/>
            <person name="Ang C.C."/>
            <person name="Tnah L.H."/>
            <person name="Lee C.T."/>
            <person name="Nishiyama T."/>
            <person name="Sese J."/>
            <person name="O'Brien M.J."/>
            <person name="Copetti D."/>
            <person name="Mohd Noor M.I."/>
            <person name="Ong R.C."/>
            <person name="Putra M."/>
            <person name="Sireger I.Z."/>
            <person name="Indrioko S."/>
            <person name="Kosugi Y."/>
            <person name="Izuno A."/>
            <person name="Isagi Y."/>
            <person name="Lee S.L."/>
            <person name="Shimizu K.K."/>
        </authorList>
    </citation>
    <scope>NUCLEOTIDE SEQUENCE [LARGE SCALE GENOMIC DNA]</scope>
    <source>
        <strain evidence="3">214</strain>
    </source>
</reference>
<accession>A0AAV5IUK2</accession>
<proteinExistence type="predicted"/>
<feature type="compositionally biased region" description="Low complexity" evidence="2">
    <location>
        <begin position="48"/>
        <end position="57"/>
    </location>
</feature>
<feature type="compositionally biased region" description="Polar residues" evidence="2">
    <location>
        <begin position="240"/>
        <end position="252"/>
    </location>
</feature>
<gene>
    <name evidence="3" type="ORF">SLEP1_g17523</name>
</gene>
<keyword evidence="1" id="KW-0175">Coiled coil</keyword>
<feature type="coiled-coil region" evidence="1">
    <location>
        <begin position="500"/>
        <end position="527"/>
    </location>
</feature>
<dbReference type="EMBL" id="BPVZ01000023">
    <property type="protein sequence ID" value="GKV05522.1"/>
    <property type="molecule type" value="Genomic_DNA"/>
</dbReference>
<feature type="compositionally biased region" description="Polar residues" evidence="2">
    <location>
        <begin position="96"/>
        <end position="106"/>
    </location>
</feature>
<feature type="region of interest" description="Disordered" evidence="2">
    <location>
        <begin position="225"/>
        <end position="312"/>
    </location>
</feature>
<feature type="compositionally biased region" description="Polar residues" evidence="2">
    <location>
        <begin position="297"/>
        <end position="312"/>
    </location>
</feature>
<comment type="caution">
    <text evidence="3">The sequence shown here is derived from an EMBL/GenBank/DDBJ whole genome shotgun (WGS) entry which is preliminary data.</text>
</comment>
<feature type="region of interest" description="Disordered" evidence="2">
    <location>
        <begin position="1"/>
        <end position="106"/>
    </location>
</feature>